<dbReference type="InterPro" id="IPR002347">
    <property type="entry name" value="SDR_fam"/>
</dbReference>
<evidence type="ECO:0000313" key="4">
    <source>
        <dbReference type="EMBL" id="KAJ6264464.1"/>
    </source>
</evidence>
<feature type="compositionally biased region" description="Basic and acidic residues" evidence="3">
    <location>
        <begin position="96"/>
        <end position="109"/>
    </location>
</feature>
<feature type="compositionally biased region" description="Low complexity" evidence="3">
    <location>
        <begin position="112"/>
        <end position="125"/>
    </location>
</feature>
<protein>
    <submittedName>
        <fullName evidence="4">Uncharacterized protein</fullName>
    </submittedName>
</protein>
<dbReference type="PANTHER" id="PTHR42760">
    <property type="entry name" value="SHORT-CHAIN DEHYDROGENASES/REDUCTASES FAMILY MEMBER"/>
    <property type="match status" value="1"/>
</dbReference>
<gene>
    <name evidence="4" type="ORF">Dda_0610</name>
</gene>
<name>A0AAD6J4W7_DREDA</name>
<dbReference type="EMBL" id="JAQGDS010000001">
    <property type="protein sequence ID" value="KAJ6264464.1"/>
    <property type="molecule type" value="Genomic_DNA"/>
</dbReference>
<keyword evidence="5" id="KW-1185">Reference proteome</keyword>
<dbReference type="Gene3D" id="3.40.50.720">
    <property type="entry name" value="NAD(P)-binding Rossmann-like Domain"/>
    <property type="match status" value="1"/>
</dbReference>
<comment type="similarity">
    <text evidence="1">Belongs to the short-chain dehydrogenases/reductases (SDR) family.</text>
</comment>
<dbReference type="GO" id="GO:0048038">
    <property type="term" value="F:quinone binding"/>
    <property type="evidence" value="ECO:0007669"/>
    <property type="project" value="TreeGrafter"/>
</dbReference>
<dbReference type="Pfam" id="PF13561">
    <property type="entry name" value="adh_short_C2"/>
    <property type="match status" value="1"/>
</dbReference>
<sequence length="490" mass="53619">MDPVTELHHLRYSGKTDGRRHLARFERLVAEGYPHATDADRWQLFIKTIQPDNKQPVAIDSPGGWLIGFSKTDAWRSGRLTYQHLKAAFLDRWGRARRDGDSPTERRMIEGPSSPESVSSYHSGPTKTTIEIDHSNKQKNQIVVSFPDRKRRKSMAGHMRPRHPGAYPNDSMESPYSSDYYTRSPSPSEIDQPPPPKPKEVMMSDDSKALAKVEPASNAVAPAVTLRPRLLEGRVCAITGASKGIGRSIAMGFAREGAHIIAHYWGAAAEDTNDEIVSLAVDIRSAGQGCTIIFGDISDPRTSEMIVKKAVDTYGRLDVLVTTAGMAGLDPMDMSPETFSRFSAVNYEGTYHLLRLAANQMASQNVDLKPEDPKPDYSIICISSSNPSEIGNHNTPAKAGMSSLAHSSALSLGSRGIRCNTILAANIERSVEQLEGTAEERRKILERMIPLRRVGRPEDIVGPAVFLASAMSRYVTGTTVTVDGGFAGSF</sequence>
<dbReference type="AlphaFoldDB" id="A0AAD6J4W7"/>
<evidence type="ECO:0000313" key="5">
    <source>
        <dbReference type="Proteomes" id="UP001221413"/>
    </source>
</evidence>
<dbReference type="SUPFAM" id="SSF51735">
    <property type="entry name" value="NAD(P)-binding Rossmann-fold domains"/>
    <property type="match status" value="1"/>
</dbReference>
<evidence type="ECO:0000256" key="3">
    <source>
        <dbReference type="SAM" id="MobiDB-lite"/>
    </source>
</evidence>
<dbReference type="CDD" id="cd05233">
    <property type="entry name" value="SDR_c"/>
    <property type="match status" value="1"/>
</dbReference>
<evidence type="ECO:0000256" key="1">
    <source>
        <dbReference type="ARBA" id="ARBA00006484"/>
    </source>
</evidence>
<feature type="compositionally biased region" description="Polar residues" evidence="3">
    <location>
        <begin position="171"/>
        <end position="183"/>
    </location>
</feature>
<dbReference type="InterPro" id="IPR036291">
    <property type="entry name" value="NAD(P)-bd_dom_sf"/>
</dbReference>
<proteinExistence type="inferred from homology"/>
<keyword evidence="2" id="KW-0560">Oxidoreductase</keyword>
<reference evidence="4" key="1">
    <citation type="submission" date="2023-01" db="EMBL/GenBank/DDBJ databases">
        <title>The chitinases involved in constricting ring structure development in the nematode-trapping fungus Drechslerella dactyloides.</title>
        <authorList>
            <person name="Wang R."/>
            <person name="Zhang L."/>
            <person name="Tang P."/>
            <person name="Li S."/>
            <person name="Liang L."/>
        </authorList>
    </citation>
    <scope>NUCLEOTIDE SEQUENCE</scope>
    <source>
        <strain evidence="4">YMF1.00031</strain>
    </source>
</reference>
<dbReference type="Proteomes" id="UP001221413">
    <property type="component" value="Unassembled WGS sequence"/>
</dbReference>
<comment type="caution">
    <text evidence="4">The sequence shown here is derived from an EMBL/GenBank/DDBJ whole genome shotgun (WGS) entry which is preliminary data.</text>
</comment>
<accession>A0AAD6J4W7</accession>
<dbReference type="PANTHER" id="PTHR42760:SF83">
    <property type="entry name" value="(3R)-3-HYDROXYACYL-COA DEHYDROGENASE"/>
    <property type="match status" value="1"/>
</dbReference>
<feature type="compositionally biased region" description="Basic and acidic residues" evidence="3">
    <location>
        <begin position="197"/>
        <end position="206"/>
    </location>
</feature>
<feature type="region of interest" description="Disordered" evidence="3">
    <location>
        <begin position="96"/>
        <end position="206"/>
    </location>
</feature>
<dbReference type="GO" id="GO:0006633">
    <property type="term" value="P:fatty acid biosynthetic process"/>
    <property type="evidence" value="ECO:0007669"/>
    <property type="project" value="TreeGrafter"/>
</dbReference>
<dbReference type="GO" id="GO:0016616">
    <property type="term" value="F:oxidoreductase activity, acting on the CH-OH group of donors, NAD or NADP as acceptor"/>
    <property type="evidence" value="ECO:0007669"/>
    <property type="project" value="TreeGrafter"/>
</dbReference>
<dbReference type="PRINTS" id="PR00081">
    <property type="entry name" value="GDHRDH"/>
</dbReference>
<feature type="compositionally biased region" description="Basic residues" evidence="3">
    <location>
        <begin position="149"/>
        <end position="163"/>
    </location>
</feature>
<organism evidence="4 5">
    <name type="scientific">Drechslerella dactyloides</name>
    <name type="common">Nematode-trapping fungus</name>
    <name type="synonym">Arthrobotrys dactyloides</name>
    <dbReference type="NCBI Taxonomy" id="74499"/>
    <lineage>
        <taxon>Eukaryota</taxon>
        <taxon>Fungi</taxon>
        <taxon>Dikarya</taxon>
        <taxon>Ascomycota</taxon>
        <taxon>Pezizomycotina</taxon>
        <taxon>Orbiliomycetes</taxon>
        <taxon>Orbiliales</taxon>
        <taxon>Orbiliaceae</taxon>
        <taxon>Drechslerella</taxon>
    </lineage>
</organism>
<evidence type="ECO:0000256" key="2">
    <source>
        <dbReference type="ARBA" id="ARBA00023002"/>
    </source>
</evidence>